<gene>
    <name evidence="2" type="ORF">B1P95_10435</name>
</gene>
<comment type="similarity">
    <text evidence="1">Belongs to the ROK (NagC/XylR) family.</text>
</comment>
<evidence type="ECO:0000256" key="1">
    <source>
        <dbReference type="ARBA" id="ARBA00006479"/>
    </source>
</evidence>
<keyword evidence="2" id="KW-0418">Kinase</keyword>
<keyword evidence="2" id="KW-0808">Transferase</keyword>
<comment type="caution">
    <text evidence="2">The sequence shown here is derived from an EMBL/GenBank/DDBJ whole genome shotgun (WGS) entry which is preliminary data.</text>
</comment>
<evidence type="ECO:0000313" key="2">
    <source>
        <dbReference type="EMBL" id="OOL82215.1"/>
    </source>
</evidence>
<reference evidence="2 3" key="1">
    <citation type="submission" date="2017-02" db="EMBL/GenBank/DDBJ databases">
        <title>Clonality and virulence of isolates of VRE in Hematopoietic Stem Cell Transplanted (HSCT) patients.</title>
        <authorList>
            <person name="Marchi A.P."/>
            <person name="Martins R.C."/>
            <person name="Marie S.K."/>
            <person name="Levin A.S."/>
            <person name="Costa S.F."/>
        </authorList>
    </citation>
    <scope>NUCLEOTIDE SEQUENCE [LARGE SCALE GENOMIC DNA]</scope>
    <source>
        <strain evidence="2 3">LIM1759</strain>
    </source>
</reference>
<dbReference type="PANTHER" id="PTHR18964">
    <property type="entry name" value="ROK (REPRESSOR, ORF, KINASE) FAMILY"/>
    <property type="match status" value="1"/>
</dbReference>
<organism evidence="2 3">
    <name type="scientific">Enterococcus faecium</name>
    <name type="common">Streptococcus faecium</name>
    <dbReference type="NCBI Taxonomy" id="1352"/>
    <lineage>
        <taxon>Bacteria</taxon>
        <taxon>Bacillati</taxon>
        <taxon>Bacillota</taxon>
        <taxon>Bacilli</taxon>
        <taxon>Lactobacillales</taxon>
        <taxon>Enterococcaceae</taxon>
        <taxon>Enterococcus</taxon>
    </lineage>
</organism>
<dbReference type="Gene3D" id="3.30.420.40">
    <property type="match status" value="2"/>
</dbReference>
<dbReference type="InterPro" id="IPR000600">
    <property type="entry name" value="ROK"/>
</dbReference>
<dbReference type="InterPro" id="IPR043129">
    <property type="entry name" value="ATPase_NBD"/>
</dbReference>
<sequence>MLNRYITIALANKKENIFMGILVFDFGGSAVKYGCWDGKEIKGKGQFATPESWEEMKTQLFQVYKKILVSFEVEGIGISSPGVVNNEKQVIEGISAIPYIHGFNIFRDLETLFQLPVTIENDANCAGMAEFYEGAARDYQDVAFVVAGTGIGGALFTKGQINKGAHLYGGEFGLMFLDGDKTFSKLGTAVQMAWRYCERKGLDKNAYTGKDVFELAETGDAIAKEEVESFYTYLTKGLFSIQFSFDPEVIVLGGGVSAKEGLIDEIKSRMKKLTEQFDLHDFEPQILLCEYRNDANLVGAAANYLAVRQGEN</sequence>
<dbReference type="SUPFAM" id="SSF53067">
    <property type="entry name" value="Actin-like ATPase domain"/>
    <property type="match status" value="1"/>
</dbReference>
<name>A0A1S8IEH9_ENTFC</name>
<accession>A0A1S8IEH9</accession>
<dbReference type="GO" id="GO:0016301">
    <property type="term" value="F:kinase activity"/>
    <property type="evidence" value="ECO:0007669"/>
    <property type="project" value="UniProtKB-KW"/>
</dbReference>
<dbReference type="PANTHER" id="PTHR18964:SF170">
    <property type="entry name" value="SUGAR KINASE"/>
    <property type="match status" value="1"/>
</dbReference>
<protein>
    <submittedName>
        <fullName evidence="2">N-acetylmannosamine kinase</fullName>
    </submittedName>
</protein>
<proteinExistence type="inferred from homology"/>
<dbReference type="EMBL" id="MVGJ01000058">
    <property type="protein sequence ID" value="OOL82215.1"/>
    <property type="molecule type" value="Genomic_DNA"/>
</dbReference>
<dbReference type="Pfam" id="PF00480">
    <property type="entry name" value="ROK"/>
    <property type="match status" value="1"/>
</dbReference>
<dbReference type="CDD" id="cd24152">
    <property type="entry name" value="ASKHA_NBD_ROK-like"/>
    <property type="match status" value="1"/>
</dbReference>
<evidence type="ECO:0000313" key="3">
    <source>
        <dbReference type="Proteomes" id="UP000191171"/>
    </source>
</evidence>
<dbReference type="Proteomes" id="UP000191171">
    <property type="component" value="Unassembled WGS sequence"/>
</dbReference>
<dbReference type="AlphaFoldDB" id="A0A1S8IEH9"/>